<evidence type="ECO:0000256" key="1">
    <source>
        <dbReference type="SAM" id="MobiDB-lite"/>
    </source>
</evidence>
<evidence type="ECO:0000313" key="2">
    <source>
        <dbReference type="EMBL" id="KAH3700386.1"/>
    </source>
</evidence>
<reference evidence="2" key="2">
    <citation type="submission" date="2020-11" db="EMBL/GenBank/DDBJ databases">
        <authorList>
            <person name="McCartney M.A."/>
            <person name="Auch B."/>
            <person name="Kono T."/>
            <person name="Mallez S."/>
            <person name="Becker A."/>
            <person name="Gohl D.M."/>
            <person name="Silverstein K.A.T."/>
            <person name="Koren S."/>
            <person name="Bechman K.B."/>
            <person name="Herman A."/>
            <person name="Abrahante J.E."/>
            <person name="Garbe J."/>
        </authorList>
    </citation>
    <scope>NUCLEOTIDE SEQUENCE</scope>
    <source>
        <strain evidence="2">Duluth1</strain>
        <tissue evidence="2">Whole animal</tissue>
    </source>
</reference>
<comment type="caution">
    <text evidence="2">The sequence shown here is derived from an EMBL/GenBank/DDBJ whole genome shotgun (WGS) entry which is preliminary data.</text>
</comment>
<sequence>MFPVGDEDDADDKGDNTAGEDDVGQFGEQEALCFPAIVGCETRLAKPKSVFFLEKIRNISLL</sequence>
<proteinExistence type="predicted"/>
<name>A0A9D3YHZ1_DREPO</name>
<accession>A0A9D3YHZ1</accession>
<keyword evidence="3" id="KW-1185">Reference proteome</keyword>
<evidence type="ECO:0000313" key="3">
    <source>
        <dbReference type="Proteomes" id="UP000828390"/>
    </source>
</evidence>
<dbReference type="EMBL" id="JAIWYP010000015">
    <property type="protein sequence ID" value="KAH3700386.1"/>
    <property type="molecule type" value="Genomic_DNA"/>
</dbReference>
<organism evidence="2 3">
    <name type="scientific">Dreissena polymorpha</name>
    <name type="common">Zebra mussel</name>
    <name type="synonym">Mytilus polymorpha</name>
    <dbReference type="NCBI Taxonomy" id="45954"/>
    <lineage>
        <taxon>Eukaryota</taxon>
        <taxon>Metazoa</taxon>
        <taxon>Spiralia</taxon>
        <taxon>Lophotrochozoa</taxon>
        <taxon>Mollusca</taxon>
        <taxon>Bivalvia</taxon>
        <taxon>Autobranchia</taxon>
        <taxon>Heteroconchia</taxon>
        <taxon>Euheterodonta</taxon>
        <taxon>Imparidentia</taxon>
        <taxon>Neoheterodontei</taxon>
        <taxon>Myida</taxon>
        <taxon>Dreissenoidea</taxon>
        <taxon>Dreissenidae</taxon>
        <taxon>Dreissena</taxon>
    </lineage>
</organism>
<feature type="region of interest" description="Disordered" evidence="1">
    <location>
        <begin position="1"/>
        <end position="23"/>
    </location>
</feature>
<protein>
    <submittedName>
        <fullName evidence="2">Uncharacterized protein</fullName>
    </submittedName>
</protein>
<reference evidence="2" key="1">
    <citation type="journal article" date="2019" name="bioRxiv">
        <title>The Genome of the Zebra Mussel, Dreissena polymorpha: A Resource for Invasive Species Research.</title>
        <authorList>
            <person name="McCartney M.A."/>
            <person name="Auch B."/>
            <person name="Kono T."/>
            <person name="Mallez S."/>
            <person name="Zhang Y."/>
            <person name="Obille A."/>
            <person name="Becker A."/>
            <person name="Abrahante J.E."/>
            <person name="Garbe J."/>
            <person name="Badalamenti J.P."/>
            <person name="Herman A."/>
            <person name="Mangelson H."/>
            <person name="Liachko I."/>
            <person name="Sullivan S."/>
            <person name="Sone E.D."/>
            <person name="Koren S."/>
            <person name="Silverstein K.A.T."/>
            <person name="Beckman K.B."/>
            <person name="Gohl D.M."/>
        </authorList>
    </citation>
    <scope>NUCLEOTIDE SEQUENCE</scope>
    <source>
        <strain evidence="2">Duluth1</strain>
        <tissue evidence="2">Whole animal</tissue>
    </source>
</reference>
<dbReference type="Proteomes" id="UP000828390">
    <property type="component" value="Unassembled WGS sequence"/>
</dbReference>
<dbReference type="AlphaFoldDB" id="A0A9D3YHZ1"/>
<gene>
    <name evidence="2" type="ORF">DPMN_075362</name>
</gene>